<protein>
    <submittedName>
        <fullName evidence="2">Uncharacterized protein</fullName>
    </submittedName>
</protein>
<evidence type="ECO:0000313" key="3">
    <source>
        <dbReference type="Proteomes" id="UP000616114"/>
    </source>
</evidence>
<organism evidence="2 3">
    <name type="scientific">Sediminivirga luteola</name>
    <dbReference type="NCBI Taxonomy" id="1774748"/>
    <lineage>
        <taxon>Bacteria</taxon>
        <taxon>Bacillati</taxon>
        <taxon>Actinomycetota</taxon>
        <taxon>Actinomycetes</taxon>
        <taxon>Micrococcales</taxon>
        <taxon>Brevibacteriaceae</taxon>
        <taxon>Sediminivirga</taxon>
    </lineage>
</organism>
<reference evidence="2" key="2">
    <citation type="submission" date="2020-09" db="EMBL/GenBank/DDBJ databases">
        <authorList>
            <person name="Sun Q."/>
            <person name="Zhou Y."/>
        </authorList>
    </citation>
    <scope>NUCLEOTIDE SEQUENCE</scope>
    <source>
        <strain evidence="2">CGMCC 1.12785</strain>
    </source>
</reference>
<name>A0A8J2TV32_9MICO</name>
<evidence type="ECO:0000313" key="2">
    <source>
        <dbReference type="EMBL" id="GGA02217.1"/>
    </source>
</evidence>
<evidence type="ECO:0000256" key="1">
    <source>
        <dbReference type="SAM" id="MobiDB-lite"/>
    </source>
</evidence>
<comment type="caution">
    <text evidence="2">The sequence shown here is derived from an EMBL/GenBank/DDBJ whole genome shotgun (WGS) entry which is preliminary data.</text>
</comment>
<dbReference type="Proteomes" id="UP000616114">
    <property type="component" value="Unassembled WGS sequence"/>
</dbReference>
<dbReference type="EMBL" id="BMFY01000001">
    <property type="protein sequence ID" value="GGA02217.1"/>
    <property type="molecule type" value="Genomic_DNA"/>
</dbReference>
<gene>
    <name evidence="2" type="ORF">GCM10011333_00930</name>
</gene>
<feature type="region of interest" description="Disordered" evidence="1">
    <location>
        <begin position="1"/>
        <end position="44"/>
    </location>
</feature>
<reference evidence="2" key="1">
    <citation type="journal article" date="2014" name="Int. J. Syst. Evol. Microbiol.">
        <title>Complete genome sequence of Corynebacterium casei LMG S-19264T (=DSM 44701T), isolated from a smear-ripened cheese.</title>
        <authorList>
            <consortium name="US DOE Joint Genome Institute (JGI-PGF)"/>
            <person name="Walter F."/>
            <person name="Albersmeier A."/>
            <person name="Kalinowski J."/>
            <person name="Ruckert C."/>
        </authorList>
    </citation>
    <scope>NUCLEOTIDE SEQUENCE</scope>
    <source>
        <strain evidence="2">CGMCC 1.12785</strain>
    </source>
</reference>
<accession>A0A8J2TV32</accession>
<dbReference type="AlphaFoldDB" id="A0A8J2TV32"/>
<proteinExistence type="predicted"/>
<sequence length="142" mass="15684">MCRRKGSSGPAPVPELAPEGFNGGVLTAQPSETPAPSHITPPWNRPQIRVACRVTEQHISTIVLMIVESVEWDEHNFEHATRRVSAREIEQAIWNATGARRHRRHSSRVVVSSVTDGGKPVVVIAHVTHRGLRPITAWEGRA</sequence>
<keyword evidence="3" id="KW-1185">Reference proteome</keyword>